<feature type="non-terminal residue" evidence="4">
    <location>
        <position position="366"/>
    </location>
</feature>
<keyword evidence="2" id="KW-0732">Signal</keyword>
<dbReference type="Pfam" id="PF00226">
    <property type="entry name" value="DnaJ"/>
    <property type="match status" value="1"/>
</dbReference>
<feature type="region of interest" description="Disordered" evidence="1">
    <location>
        <begin position="177"/>
        <end position="196"/>
    </location>
</feature>
<dbReference type="InterPro" id="IPR001623">
    <property type="entry name" value="DnaJ_domain"/>
</dbReference>
<dbReference type="Proteomes" id="UP000274822">
    <property type="component" value="Unassembled WGS sequence"/>
</dbReference>
<dbReference type="Pfam" id="PF21884">
    <property type="entry name" value="ZUO1-like_ZHD"/>
    <property type="match status" value="1"/>
</dbReference>
<evidence type="ECO:0000313" key="5">
    <source>
        <dbReference type="Proteomes" id="UP000274822"/>
    </source>
</evidence>
<evidence type="ECO:0000256" key="1">
    <source>
        <dbReference type="SAM" id="MobiDB-lite"/>
    </source>
</evidence>
<dbReference type="InterPro" id="IPR058871">
    <property type="entry name" value="Zuotin_N"/>
</dbReference>
<dbReference type="GO" id="GO:0030544">
    <property type="term" value="F:Hsp70 protein binding"/>
    <property type="evidence" value="ECO:0007669"/>
    <property type="project" value="InterPro"/>
</dbReference>
<dbReference type="InterPro" id="IPR018253">
    <property type="entry name" value="DnaJ_domain_CS"/>
</dbReference>
<dbReference type="InterPro" id="IPR036869">
    <property type="entry name" value="J_dom_sf"/>
</dbReference>
<accession>A0A433Q776</accession>
<feature type="signal peptide" evidence="2">
    <location>
        <begin position="1"/>
        <end position="21"/>
    </location>
</feature>
<feature type="domain" description="J" evidence="3">
    <location>
        <begin position="213"/>
        <end position="307"/>
    </location>
</feature>
<dbReference type="PANTHER" id="PTHR43999:SF1">
    <property type="entry name" value="DNAJ HOMOLOG SUBFAMILY C MEMBER 2"/>
    <property type="match status" value="1"/>
</dbReference>
<protein>
    <recommendedName>
        <fullName evidence="3">J domain-containing protein</fullName>
    </recommendedName>
</protein>
<dbReference type="PROSITE" id="PS50076">
    <property type="entry name" value="DNAJ_2"/>
    <property type="match status" value="1"/>
</dbReference>
<dbReference type="InterPro" id="IPR044634">
    <property type="entry name" value="Zuotin/DnaJC2"/>
</dbReference>
<reference evidence="4 5" key="1">
    <citation type="journal article" date="2018" name="New Phytol.">
        <title>Phylogenomics of Endogonaceae and evolution of mycorrhizas within Mucoromycota.</title>
        <authorList>
            <person name="Chang Y."/>
            <person name="Desiro A."/>
            <person name="Na H."/>
            <person name="Sandor L."/>
            <person name="Lipzen A."/>
            <person name="Clum A."/>
            <person name="Barry K."/>
            <person name="Grigoriev I.V."/>
            <person name="Martin F.M."/>
            <person name="Stajich J.E."/>
            <person name="Smith M.E."/>
            <person name="Bonito G."/>
            <person name="Spatafora J.W."/>
        </authorList>
    </citation>
    <scope>NUCLEOTIDE SEQUENCE [LARGE SCALE GENOMIC DNA]</scope>
    <source>
        <strain evidence="4 5">AD002</strain>
    </source>
</reference>
<evidence type="ECO:0000313" key="4">
    <source>
        <dbReference type="EMBL" id="RUS25622.1"/>
    </source>
</evidence>
<dbReference type="EMBL" id="RBNJ01012492">
    <property type="protein sequence ID" value="RUS25622.1"/>
    <property type="molecule type" value="Genomic_DNA"/>
</dbReference>
<organism evidence="4 5">
    <name type="scientific">Jimgerdemannia flammicorona</name>
    <dbReference type="NCBI Taxonomy" id="994334"/>
    <lineage>
        <taxon>Eukaryota</taxon>
        <taxon>Fungi</taxon>
        <taxon>Fungi incertae sedis</taxon>
        <taxon>Mucoromycota</taxon>
        <taxon>Mucoromycotina</taxon>
        <taxon>Endogonomycetes</taxon>
        <taxon>Endogonales</taxon>
        <taxon>Endogonaceae</taxon>
        <taxon>Jimgerdemannia</taxon>
    </lineage>
</organism>
<feature type="compositionally biased region" description="Acidic residues" evidence="1">
    <location>
        <begin position="182"/>
        <end position="196"/>
    </location>
</feature>
<keyword evidence="5" id="KW-1185">Reference proteome</keyword>
<dbReference type="SUPFAM" id="SSF46565">
    <property type="entry name" value="Chaperone J-domain"/>
    <property type="match status" value="2"/>
</dbReference>
<dbReference type="InterPro" id="IPR054076">
    <property type="entry name" value="ZUO1-like_ZHD"/>
</dbReference>
<name>A0A433Q776_9FUNG</name>
<proteinExistence type="predicted"/>
<sequence>MLSWPMLHAIYVSFGFHQALSLETAASETTQTKEIVQGYLNSDDYWLLMANARHFPNKPMQRYYTKLRYTRGAAYCCKPYDVSHVAFPRNGAVSFGTITNSRPPNKRAQRSVMSLVLDFALPAPPATWDNTQATVAHAGISASRLLQIEPVNQHFLAHARRKRHGRTLSEDDRVQAELKAEEQDEDNEAVEVEDEPETKALLELDPKDWKDQDHYAVLGLSKLRYKATPAQIKKARKFHLTNHLTARNLLAYYSHPIHSDRKKLLKHHPDKKAASGDINDDSFFKCIQKAYETLSDPTRRRQYDSVDPRVEDLVPKPARPDQFYEVYKPCFEREARFSRRLPVPELGGPETERETVTEFYDFWWVS</sequence>
<evidence type="ECO:0000259" key="3">
    <source>
        <dbReference type="PROSITE" id="PS50076"/>
    </source>
</evidence>
<dbReference type="PROSITE" id="PS00636">
    <property type="entry name" value="DNAJ_1"/>
    <property type="match status" value="1"/>
</dbReference>
<dbReference type="CDD" id="cd23953">
    <property type="entry name" value="zuotin_NTD"/>
    <property type="match status" value="1"/>
</dbReference>
<gene>
    <name evidence="4" type="ORF">BC938DRAFT_471873</name>
</gene>
<dbReference type="GO" id="GO:0043022">
    <property type="term" value="F:ribosome binding"/>
    <property type="evidence" value="ECO:0007669"/>
    <property type="project" value="InterPro"/>
</dbReference>
<dbReference type="GO" id="GO:0005829">
    <property type="term" value="C:cytosol"/>
    <property type="evidence" value="ECO:0007669"/>
    <property type="project" value="TreeGrafter"/>
</dbReference>
<comment type="caution">
    <text evidence="4">The sequence shown here is derived from an EMBL/GenBank/DDBJ whole genome shotgun (WGS) entry which is preliminary data.</text>
</comment>
<dbReference type="AlphaFoldDB" id="A0A433Q776"/>
<dbReference type="Pfam" id="PF26185">
    <property type="entry name" value="Zuotin_N"/>
    <property type="match status" value="1"/>
</dbReference>
<feature type="chain" id="PRO_5018993191" description="J domain-containing protein" evidence="2">
    <location>
        <begin position="22"/>
        <end position="366"/>
    </location>
</feature>
<dbReference type="SMART" id="SM00271">
    <property type="entry name" value="DnaJ"/>
    <property type="match status" value="1"/>
</dbReference>
<dbReference type="GO" id="GO:0051083">
    <property type="term" value="P:'de novo' cotranslational protein folding"/>
    <property type="evidence" value="ECO:0007669"/>
    <property type="project" value="InterPro"/>
</dbReference>
<dbReference type="Gene3D" id="1.10.287.110">
    <property type="entry name" value="DnaJ domain"/>
    <property type="match status" value="1"/>
</dbReference>
<dbReference type="GO" id="GO:0006450">
    <property type="term" value="P:regulation of translational fidelity"/>
    <property type="evidence" value="ECO:0007669"/>
    <property type="project" value="InterPro"/>
</dbReference>
<evidence type="ECO:0000256" key="2">
    <source>
        <dbReference type="SAM" id="SignalP"/>
    </source>
</evidence>
<dbReference type="CDD" id="cd06257">
    <property type="entry name" value="DnaJ"/>
    <property type="match status" value="1"/>
</dbReference>
<dbReference type="PANTHER" id="PTHR43999">
    <property type="entry name" value="DNAJ HOMOLOG SUBFAMILY C MEMBER 2"/>
    <property type="match status" value="1"/>
</dbReference>